<dbReference type="GO" id="GO:0071949">
    <property type="term" value="F:FAD binding"/>
    <property type="evidence" value="ECO:0007669"/>
    <property type="project" value="InterPro"/>
</dbReference>
<dbReference type="InterPro" id="IPR036188">
    <property type="entry name" value="FAD/NAD-bd_sf"/>
</dbReference>
<comment type="caution">
    <text evidence="2">The sequence shown here is derived from an EMBL/GenBank/DDBJ whole genome shotgun (WGS) entry which is preliminary data.</text>
</comment>
<dbReference type="Pfam" id="PF01494">
    <property type="entry name" value="FAD_binding_3"/>
    <property type="match status" value="1"/>
</dbReference>
<dbReference type="EMBL" id="LSDN01000028">
    <property type="protein sequence ID" value="KXB79284.1"/>
    <property type="molecule type" value="Genomic_DNA"/>
</dbReference>
<dbReference type="InterPro" id="IPR050407">
    <property type="entry name" value="Geranylgeranyl_reductase"/>
</dbReference>
<accession>A0AB34WX03</accession>
<evidence type="ECO:0000313" key="3">
    <source>
        <dbReference type="Proteomes" id="UP000070572"/>
    </source>
</evidence>
<sequence>MRRLPRILGLLNYIKVEARTIKKAWEGRSGMADQLAGDHCQVLVVGAGPAGAATAYHLAKAGIDVLVLEKSAFPRDKICGDGLTPAAVKEILAMGINPLTEGWQPNYGLSVIGGGHRITLPWPKTGSLPAYGLTRQRIQLDHRLIDQAVAAGARLVENTVVQDLLTDGDGYASGVSAIKRDPETRKKQEVSFRAQYVVDCSGANARLASRQGRSPLKNRPMAVAARAYFRSPRGNETMMESHLELWDGKPGKSNLLPGYGWLFPMGDGLVNVGLGSVSSGAQSTKLPYKEIFHRWVANLPEEWGLTEENMVGSLRSAPLPMAFNRKPVYENGLLLVGDSAGMVSPFNGEGIAPGMFAGRRAADALIQALGRTSRAQSELALHEYPRDLQDQYGGYYSLGRVFVRLIENPQIMHACTKYGLDKPALMRFVHKMLSDGYERRGGVASDRVLRILTKVVIPS</sequence>
<dbReference type="GO" id="GO:0016628">
    <property type="term" value="F:oxidoreductase activity, acting on the CH-CH group of donors, NAD or NADP as acceptor"/>
    <property type="evidence" value="ECO:0007669"/>
    <property type="project" value="InterPro"/>
</dbReference>
<dbReference type="NCBIfam" id="TIGR02032">
    <property type="entry name" value="GG-red-SF"/>
    <property type="match status" value="1"/>
</dbReference>
<proteinExistence type="predicted"/>
<reference evidence="2 3" key="1">
    <citation type="submission" date="2016-01" db="EMBL/GenBank/DDBJ databases">
        <authorList>
            <person name="Mitreva M."/>
            <person name="Pepin K.H."/>
            <person name="Mihindukulasuriya K.A."/>
            <person name="Fulton R."/>
            <person name="Fronick C."/>
            <person name="O'Laughlin M."/>
            <person name="Miner T."/>
            <person name="Herter B."/>
            <person name="Rosa B.A."/>
            <person name="Cordes M."/>
            <person name="Tomlinson C."/>
            <person name="Wollam A."/>
            <person name="Palsikar V.B."/>
            <person name="Mardis E.R."/>
            <person name="Wilson R.K."/>
        </authorList>
    </citation>
    <scope>NUCLEOTIDE SEQUENCE [LARGE SCALE GENOMIC DNA]</scope>
    <source>
        <strain evidence="2 3">DNF00696</strain>
    </source>
</reference>
<dbReference type="Proteomes" id="UP000070572">
    <property type="component" value="Unassembled WGS sequence"/>
</dbReference>
<name>A0AB34WX03_9ACTO</name>
<dbReference type="PANTHER" id="PTHR42685">
    <property type="entry name" value="GERANYLGERANYL DIPHOSPHATE REDUCTASE"/>
    <property type="match status" value="1"/>
</dbReference>
<evidence type="ECO:0000313" key="2">
    <source>
        <dbReference type="EMBL" id="KXB79284.1"/>
    </source>
</evidence>
<dbReference type="InterPro" id="IPR002938">
    <property type="entry name" value="FAD-bd"/>
</dbReference>
<dbReference type="Gene3D" id="3.50.50.60">
    <property type="entry name" value="FAD/NAD(P)-binding domain"/>
    <property type="match status" value="1"/>
</dbReference>
<dbReference type="InterPro" id="IPR011777">
    <property type="entry name" value="Geranylgeranyl_Rdtase_fam"/>
</dbReference>
<dbReference type="PANTHER" id="PTHR42685:SF22">
    <property type="entry name" value="CONDITIONED MEDIUM FACTOR RECEPTOR 1"/>
    <property type="match status" value="1"/>
</dbReference>
<dbReference type="PRINTS" id="PR00420">
    <property type="entry name" value="RNGMNOXGNASE"/>
</dbReference>
<evidence type="ECO:0000259" key="1">
    <source>
        <dbReference type="Pfam" id="PF01494"/>
    </source>
</evidence>
<dbReference type="SUPFAM" id="SSF51905">
    <property type="entry name" value="FAD/NAD(P)-binding domain"/>
    <property type="match status" value="1"/>
</dbReference>
<gene>
    <name evidence="2" type="ORF">HMPREF1862_01904</name>
</gene>
<protein>
    <submittedName>
        <fullName evidence="2">Geranylgeranyl reductase family protein</fullName>
    </submittedName>
</protein>
<organism evidence="2 3">
    <name type="scientific">Varibaculum cambriense</name>
    <dbReference type="NCBI Taxonomy" id="184870"/>
    <lineage>
        <taxon>Bacteria</taxon>
        <taxon>Bacillati</taxon>
        <taxon>Actinomycetota</taxon>
        <taxon>Actinomycetes</taxon>
        <taxon>Actinomycetales</taxon>
        <taxon>Actinomycetaceae</taxon>
        <taxon>Varibaculum</taxon>
    </lineage>
</organism>
<feature type="domain" description="FAD-binding" evidence="1">
    <location>
        <begin position="40"/>
        <end position="370"/>
    </location>
</feature>
<dbReference type="AlphaFoldDB" id="A0AB34WX03"/>